<keyword evidence="3" id="KW-0560">Oxidoreductase</keyword>
<dbReference type="GO" id="GO:0016491">
    <property type="term" value="F:oxidoreductase activity"/>
    <property type="evidence" value="ECO:0007669"/>
    <property type="project" value="UniProtKB-KW"/>
</dbReference>
<gene>
    <name evidence="4" type="ORF">P154DRAFT_519885</name>
</gene>
<name>A0A6A5WQ44_9PLEO</name>
<accession>A0A6A5WQ44</accession>
<dbReference type="Gene3D" id="3.40.50.720">
    <property type="entry name" value="NAD(P)-binding Rossmann-like Domain"/>
    <property type="match status" value="1"/>
</dbReference>
<dbReference type="OrthoDB" id="9876299at2759"/>
<evidence type="ECO:0000256" key="2">
    <source>
        <dbReference type="ARBA" id="ARBA00022857"/>
    </source>
</evidence>
<organism evidence="4 5">
    <name type="scientific">Amniculicola lignicola CBS 123094</name>
    <dbReference type="NCBI Taxonomy" id="1392246"/>
    <lineage>
        <taxon>Eukaryota</taxon>
        <taxon>Fungi</taxon>
        <taxon>Dikarya</taxon>
        <taxon>Ascomycota</taxon>
        <taxon>Pezizomycotina</taxon>
        <taxon>Dothideomycetes</taxon>
        <taxon>Pleosporomycetidae</taxon>
        <taxon>Pleosporales</taxon>
        <taxon>Amniculicolaceae</taxon>
        <taxon>Amniculicola</taxon>
    </lineage>
</organism>
<dbReference type="PANTHER" id="PTHR43544">
    <property type="entry name" value="SHORT-CHAIN DEHYDROGENASE/REDUCTASE"/>
    <property type="match status" value="1"/>
</dbReference>
<proteinExistence type="inferred from homology"/>
<dbReference type="EMBL" id="ML977571">
    <property type="protein sequence ID" value="KAF2003657.1"/>
    <property type="molecule type" value="Genomic_DNA"/>
</dbReference>
<dbReference type="InterPro" id="IPR051468">
    <property type="entry name" value="Fungal_SecMetab_SDRs"/>
</dbReference>
<dbReference type="GO" id="GO:0005737">
    <property type="term" value="C:cytoplasm"/>
    <property type="evidence" value="ECO:0007669"/>
    <property type="project" value="TreeGrafter"/>
</dbReference>
<protein>
    <submittedName>
        <fullName evidence="4">Putative aflatoxin biosynthesis ketoreductase nor-1</fullName>
    </submittedName>
</protein>
<dbReference type="PANTHER" id="PTHR43544:SF7">
    <property type="entry name" value="NADB-LER2"/>
    <property type="match status" value="1"/>
</dbReference>
<dbReference type="AlphaFoldDB" id="A0A6A5WQ44"/>
<keyword evidence="2" id="KW-0521">NADP</keyword>
<keyword evidence="5" id="KW-1185">Reference proteome</keyword>
<reference evidence="4" key="1">
    <citation type="journal article" date="2020" name="Stud. Mycol.">
        <title>101 Dothideomycetes genomes: a test case for predicting lifestyles and emergence of pathogens.</title>
        <authorList>
            <person name="Haridas S."/>
            <person name="Albert R."/>
            <person name="Binder M."/>
            <person name="Bloem J."/>
            <person name="Labutti K."/>
            <person name="Salamov A."/>
            <person name="Andreopoulos B."/>
            <person name="Baker S."/>
            <person name="Barry K."/>
            <person name="Bills G."/>
            <person name="Bluhm B."/>
            <person name="Cannon C."/>
            <person name="Castanera R."/>
            <person name="Culley D."/>
            <person name="Daum C."/>
            <person name="Ezra D."/>
            <person name="Gonzalez J."/>
            <person name="Henrissat B."/>
            <person name="Kuo A."/>
            <person name="Liang C."/>
            <person name="Lipzen A."/>
            <person name="Lutzoni F."/>
            <person name="Magnuson J."/>
            <person name="Mondo S."/>
            <person name="Nolan M."/>
            <person name="Ohm R."/>
            <person name="Pangilinan J."/>
            <person name="Park H.-J."/>
            <person name="Ramirez L."/>
            <person name="Alfaro M."/>
            <person name="Sun H."/>
            <person name="Tritt A."/>
            <person name="Yoshinaga Y."/>
            <person name="Zwiers L.-H."/>
            <person name="Turgeon B."/>
            <person name="Goodwin S."/>
            <person name="Spatafora J."/>
            <person name="Crous P."/>
            <person name="Grigoriev I."/>
        </authorList>
    </citation>
    <scope>NUCLEOTIDE SEQUENCE</scope>
    <source>
        <strain evidence="4">CBS 123094</strain>
    </source>
</reference>
<dbReference type="CDD" id="cd05325">
    <property type="entry name" value="carb_red_sniffer_like_SDR_c"/>
    <property type="match status" value="1"/>
</dbReference>
<dbReference type="InterPro" id="IPR002347">
    <property type="entry name" value="SDR_fam"/>
</dbReference>
<evidence type="ECO:0000313" key="4">
    <source>
        <dbReference type="EMBL" id="KAF2003657.1"/>
    </source>
</evidence>
<dbReference type="Pfam" id="PF00106">
    <property type="entry name" value="adh_short"/>
    <property type="match status" value="1"/>
</dbReference>
<dbReference type="Proteomes" id="UP000799779">
    <property type="component" value="Unassembled WGS sequence"/>
</dbReference>
<dbReference type="PRINTS" id="PR00081">
    <property type="entry name" value="GDHRDH"/>
</dbReference>
<evidence type="ECO:0000256" key="1">
    <source>
        <dbReference type="ARBA" id="ARBA00006484"/>
    </source>
</evidence>
<dbReference type="InterPro" id="IPR036291">
    <property type="entry name" value="NAD(P)-bd_dom_sf"/>
</dbReference>
<sequence>MANAPLVTLITGPNRGIGRGILSTILVRPNNIVIAAVRDPQAPISQGLKKELPVGEGSSLHIVKIDNGVHTDPAAAVESLKAEGISYIDTVIANAATGDTAESVLNIPLEEVRRHLDINTISVLALFQATEPLLRKNCSGNPKFIALSSNLGSIGLAPHVPGPWYCYGVTKAAVNYTIRRIHVENDWLTAMSLQPGWVQTDMGQYAAKCVGMESAPMTVEDSVAGCVKVIDAASKEKYNGEFVDSKLNPVLW</sequence>
<dbReference type="SUPFAM" id="SSF51735">
    <property type="entry name" value="NAD(P)-binding Rossmann-fold domains"/>
    <property type="match status" value="1"/>
</dbReference>
<evidence type="ECO:0000256" key="3">
    <source>
        <dbReference type="ARBA" id="ARBA00023002"/>
    </source>
</evidence>
<comment type="similarity">
    <text evidence="1">Belongs to the short-chain dehydrogenases/reductases (SDR) family.</text>
</comment>
<evidence type="ECO:0000313" key="5">
    <source>
        <dbReference type="Proteomes" id="UP000799779"/>
    </source>
</evidence>